<evidence type="ECO:0008006" key="4">
    <source>
        <dbReference type="Google" id="ProtNLM"/>
    </source>
</evidence>
<protein>
    <recommendedName>
        <fullName evidence="4">Type II secretion system protein GspI C-terminal domain-containing protein</fullName>
    </recommendedName>
</protein>
<reference evidence="2 3" key="1">
    <citation type="journal article" date="2016" name="Nat. Commun.">
        <title>Thousands of microbial genomes shed light on interconnected biogeochemical processes in an aquifer system.</title>
        <authorList>
            <person name="Anantharaman K."/>
            <person name="Brown C.T."/>
            <person name="Hug L.A."/>
            <person name="Sharon I."/>
            <person name="Castelle C.J."/>
            <person name="Probst A.J."/>
            <person name="Thomas B.C."/>
            <person name="Singh A."/>
            <person name="Wilkins M.J."/>
            <person name="Karaoz U."/>
            <person name="Brodie E.L."/>
            <person name="Williams K.H."/>
            <person name="Hubbard S.S."/>
            <person name="Banfield J.F."/>
        </authorList>
    </citation>
    <scope>NUCLEOTIDE SEQUENCE [LARGE SCALE GENOMIC DNA]</scope>
</reference>
<evidence type="ECO:0000313" key="3">
    <source>
        <dbReference type="Proteomes" id="UP000178109"/>
    </source>
</evidence>
<feature type="transmembrane region" description="Helical" evidence="1">
    <location>
        <begin position="16"/>
        <end position="39"/>
    </location>
</feature>
<dbReference type="EMBL" id="MHKO01000050">
    <property type="protein sequence ID" value="OGY91242.1"/>
    <property type="molecule type" value="Genomic_DNA"/>
</dbReference>
<dbReference type="Proteomes" id="UP000178109">
    <property type="component" value="Unassembled WGS sequence"/>
</dbReference>
<gene>
    <name evidence="2" type="ORF">A3H70_05100</name>
</gene>
<keyword evidence="1" id="KW-0812">Transmembrane</keyword>
<dbReference type="InterPro" id="IPR012902">
    <property type="entry name" value="N_methyl_site"/>
</dbReference>
<organism evidence="2 3">
    <name type="scientific">Candidatus Komeilibacteria bacterium RIFCSPLOWO2_02_FULL_48_11</name>
    <dbReference type="NCBI Taxonomy" id="1798553"/>
    <lineage>
        <taxon>Bacteria</taxon>
        <taxon>Candidatus Komeiliibacteriota</taxon>
    </lineage>
</organism>
<dbReference type="STRING" id="1798553.A3H70_05100"/>
<dbReference type="AlphaFoldDB" id="A0A1G2BQ46"/>
<comment type="caution">
    <text evidence="2">The sequence shown here is derived from an EMBL/GenBank/DDBJ whole genome shotgun (WGS) entry which is preliminary data.</text>
</comment>
<proteinExistence type="predicted"/>
<dbReference type="Pfam" id="PF07963">
    <property type="entry name" value="N_methyl"/>
    <property type="match status" value="1"/>
</dbReference>
<sequence length="147" mass="15914">MTIKIHNQLLSSQHGITIIEVIISITLLAVGILGLLQAFPAGIKANKDIELATVADQLAQAKIEELTALDYNALTPGTLENQVHVESDPANPFYKFTRSSSVELVDSNFNASAVDIGLKKITATIYWPDVLGGNDHSAQLVHLKVKR</sequence>
<evidence type="ECO:0000256" key="1">
    <source>
        <dbReference type="SAM" id="Phobius"/>
    </source>
</evidence>
<keyword evidence="1" id="KW-1133">Transmembrane helix</keyword>
<evidence type="ECO:0000313" key="2">
    <source>
        <dbReference type="EMBL" id="OGY91242.1"/>
    </source>
</evidence>
<accession>A0A1G2BQ46</accession>
<name>A0A1G2BQ46_9BACT</name>
<keyword evidence="1" id="KW-0472">Membrane</keyword>